<dbReference type="Pfam" id="PF12833">
    <property type="entry name" value="HTH_18"/>
    <property type="match status" value="1"/>
</dbReference>
<dbReference type="SMART" id="SM00342">
    <property type="entry name" value="HTH_ARAC"/>
    <property type="match status" value="1"/>
</dbReference>
<dbReference type="GO" id="GO:0043565">
    <property type="term" value="F:sequence-specific DNA binding"/>
    <property type="evidence" value="ECO:0007669"/>
    <property type="project" value="InterPro"/>
</dbReference>
<proteinExistence type="predicted"/>
<dbReference type="GO" id="GO:0003700">
    <property type="term" value="F:DNA-binding transcription factor activity"/>
    <property type="evidence" value="ECO:0007669"/>
    <property type="project" value="InterPro"/>
</dbReference>
<accession>A0A1H7HIH7</accession>
<evidence type="ECO:0000259" key="4">
    <source>
        <dbReference type="PROSITE" id="PS01124"/>
    </source>
</evidence>
<dbReference type="PANTHER" id="PTHR47893">
    <property type="entry name" value="REGULATORY PROTEIN PCHR"/>
    <property type="match status" value="1"/>
</dbReference>
<dbReference type="PROSITE" id="PS01124">
    <property type="entry name" value="HTH_ARAC_FAMILY_2"/>
    <property type="match status" value="1"/>
</dbReference>
<organism evidence="5 6">
    <name type="scientific">Chitinophaga rupis</name>
    <dbReference type="NCBI Taxonomy" id="573321"/>
    <lineage>
        <taxon>Bacteria</taxon>
        <taxon>Pseudomonadati</taxon>
        <taxon>Bacteroidota</taxon>
        <taxon>Chitinophagia</taxon>
        <taxon>Chitinophagales</taxon>
        <taxon>Chitinophagaceae</taxon>
        <taxon>Chitinophaga</taxon>
    </lineage>
</organism>
<sequence>MMQYHVSSKTAAYTSVSNEIPKHYQQHRLPGATYTECMQGPFGTVLRQMIENGEWIVQQAQFFISKMVRIYPVALEPLGVLHCMLSGSVPTVLSGFGEVLLRENAMQFFYVPAGKGNTALFSKGYYESFQIGLSADYLSNFSQNGSPLSEQLLQLQQAAHKGSNAGTCPLSLQALDQIGKIKHCELQGHRRKLYYQARINDLMLLYLHALDDSQQLAVVNGNRYEKEMRQLASYITENLENPLMIGQLAGKMGLQLQVMEKEFKKVHQQTIKSFIQDQRMKKACMLLADGKMTIIDVAYTVGYSDAAYFANTFKKQLGLTPTEYQKRAKNNTGKDLQ</sequence>
<dbReference type="Gene3D" id="1.10.10.60">
    <property type="entry name" value="Homeodomain-like"/>
    <property type="match status" value="1"/>
</dbReference>
<feature type="domain" description="HTH araC/xylS-type" evidence="4">
    <location>
        <begin position="229"/>
        <end position="327"/>
    </location>
</feature>
<keyword evidence="1" id="KW-0805">Transcription regulation</keyword>
<dbReference type="InterPro" id="IPR053142">
    <property type="entry name" value="PchR_regulatory_protein"/>
</dbReference>
<protein>
    <submittedName>
        <fullName evidence="5">AraC-type DNA-binding protein</fullName>
    </submittedName>
</protein>
<dbReference type="InterPro" id="IPR020449">
    <property type="entry name" value="Tscrpt_reg_AraC-type_HTH"/>
</dbReference>
<evidence type="ECO:0000256" key="3">
    <source>
        <dbReference type="ARBA" id="ARBA00023163"/>
    </source>
</evidence>
<evidence type="ECO:0000256" key="1">
    <source>
        <dbReference type="ARBA" id="ARBA00023015"/>
    </source>
</evidence>
<dbReference type="OrthoDB" id="2666928at2"/>
<dbReference type="RefSeq" id="WP_162277447.1">
    <property type="nucleotide sequence ID" value="NZ_FOBB01000001.1"/>
</dbReference>
<dbReference type="Proteomes" id="UP000198984">
    <property type="component" value="Unassembled WGS sequence"/>
</dbReference>
<dbReference type="PRINTS" id="PR00032">
    <property type="entry name" value="HTHARAC"/>
</dbReference>
<evidence type="ECO:0000313" key="5">
    <source>
        <dbReference type="EMBL" id="SEK49467.1"/>
    </source>
</evidence>
<name>A0A1H7HIH7_9BACT</name>
<dbReference type="InterPro" id="IPR018060">
    <property type="entry name" value="HTH_AraC"/>
</dbReference>
<gene>
    <name evidence="5" type="ORF">SAMN04488505_101302</name>
</gene>
<dbReference type="PROSITE" id="PS00041">
    <property type="entry name" value="HTH_ARAC_FAMILY_1"/>
    <property type="match status" value="1"/>
</dbReference>
<dbReference type="InterPro" id="IPR018062">
    <property type="entry name" value="HTH_AraC-typ_CS"/>
</dbReference>
<dbReference type="PANTHER" id="PTHR47893:SF1">
    <property type="entry name" value="REGULATORY PROTEIN PCHR"/>
    <property type="match status" value="1"/>
</dbReference>
<keyword evidence="3" id="KW-0804">Transcription</keyword>
<reference evidence="5 6" key="1">
    <citation type="submission" date="2016-10" db="EMBL/GenBank/DDBJ databases">
        <authorList>
            <person name="de Groot N.N."/>
        </authorList>
    </citation>
    <scope>NUCLEOTIDE SEQUENCE [LARGE SCALE GENOMIC DNA]</scope>
    <source>
        <strain evidence="5 6">DSM 21039</strain>
    </source>
</reference>
<evidence type="ECO:0000256" key="2">
    <source>
        <dbReference type="ARBA" id="ARBA00023125"/>
    </source>
</evidence>
<dbReference type="EMBL" id="FOBB01000001">
    <property type="protein sequence ID" value="SEK49467.1"/>
    <property type="molecule type" value="Genomic_DNA"/>
</dbReference>
<dbReference type="SUPFAM" id="SSF46689">
    <property type="entry name" value="Homeodomain-like"/>
    <property type="match status" value="1"/>
</dbReference>
<keyword evidence="6" id="KW-1185">Reference proteome</keyword>
<keyword evidence="2 5" id="KW-0238">DNA-binding</keyword>
<dbReference type="STRING" id="573321.SAMN04488505_101302"/>
<dbReference type="AlphaFoldDB" id="A0A1H7HIH7"/>
<evidence type="ECO:0000313" key="6">
    <source>
        <dbReference type="Proteomes" id="UP000198984"/>
    </source>
</evidence>
<dbReference type="InterPro" id="IPR009057">
    <property type="entry name" value="Homeodomain-like_sf"/>
</dbReference>